<feature type="region of interest" description="Disordered" evidence="1">
    <location>
        <begin position="79"/>
        <end position="113"/>
    </location>
</feature>
<feature type="region of interest" description="Disordered" evidence="1">
    <location>
        <begin position="142"/>
        <end position="199"/>
    </location>
</feature>
<dbReference type="EMBL" id="VSRR010016742">
    <property type="protein sequence ID" value="MPC59643.1"/>
    <property type="molecule type" value="Genomic_DNA"/>
</dbReference>
<evidence type="ECO:0000313" key="2">
    <source>
        <dbReference type="EMBL" id="MPC59643.1"/>
    </source>
</evidence>
<evidence type="ECO:0000313" key="3">
    <source>
        <dbReference type="Proteomes" id="UP000324222"/>
    </source>
</evidence>
<dbReference type="AlphaFoldDB" id="A0A5B7GPZ5"/>
<feature type="compositionally biased region" description="Low complexity" evidence="1">
    <location>
        <begin position="181"/>
        <end position="199"/>
    </location>
</feature>
<feature type="compositionally biased region" description="Polar residues" evidence="1">
    <location>
        <begin position="102"/>
        <end position="112"/>
    </location>
</feature>
<keyword evidence="3" id="KW-1185">Reference proteome</keyword>
<gene>
    <name evidence="2" type="ORF">E2C01_053667</name>
</gene>
<dbReference type="Proteomes" id="UP000324222">
    <property type="component" value="Unassembled WGS sequence"/>
</dbReference>
<reference evidence="2 3" key="1">
    <citation type="submission" date="2019-05" db="EMBL/GenBank/DDBJ databases">
        <title>Another draft genome of Portunus trituberculatus and its Hox gene families provides insights of decapod evolution.</title>
        <authorList>
            <person name="Jeong J.-H."/>
            <person name="Song I."/>
            <person name="Kim S."/>
            <person name="Choi T."/>
            <person name="Kim D."/>
            <person name="Ryu S."/>
            <person name="Kim W."/>
        </authorList>
    </citation>
    <scope>NUCLEOTIDE SEQUENCE [LARGE SCALE GENOMIC DNA]</scope>
    <source>
        <tissue evidence="2">Muscle</tissue>
    </source>
</reference>
<comment type="caution">
    <text evidence="2">The sequence shown here is derived from an EMBL/GenBank/DDBJ whole genome shotgun (WGS) entry which is preliminary data.</text>
</comment>
<feature type="compositionally biased region" description="Pro residues" evidence="1">
    <location>
        <begin position="157"/>
        <end position="167"/>
    </location>
</feature>
<proteinExistence type="predicted"/>
<sequence>MMGRLPRVHTFRRAGEIPPAVPDEGLTVYWRGGNAEVTERPAEACARSAGVTQRCLGRNGRSTLFLWTLTVTGTRAERMETPPAGCRPSCTGGRHERAGHSTGPSAKSTGHQRSLVRVTREHDGHELFGKVTIMEVATHPHLIPPQSPLATPLATPTSPPSPFPPFPSTLSSPGDMDTATFPLFPSLPSFSSSPPKTAW</sequence>
<protein>
    <submittedName>
        <fullName evidence="2">Uncharacterized protein</fullName>
    </submittedName>
</protein>
<organism evidence="2 3">
    <name type="scientific">Portunus trituberculatus</name>
    <name type="common">Swimming crab</name>
    <name type="synonym">Neptunus trituberculatus</name>
    <dbReference type="NCBI Taxonomy" id="210409"/>
    <lineage>
        <taxon>Eukaryota</taxon>
        <taxon>Metazoa</taxon>
        <taxon>Ecdysozoa</taxon>
        <taxon>Arthropoda</taxon>
        <taxon>Crustacea</taxon>
        <taxon>Multicrustacea</taxon>
        <taxon>Malacostraca</taxon>
        <taxon>Eumalacostraca</taxon>
        <taxon>Eucarida</taxon>
        <taxon>Decapoda</taxon>
        <taxon>Pleocyemata</taxon>
        <taxon>Brachyura</taxon>
        <taxon>Eubrachyura</taxon>
        <taxon>Portunoidea</taxon>
        <taxon>Portunidae</taxon>
        <taxon>Portuninae</taxon>
        <taxon>Portunus</taxon>
    </lineage>
</organism>
<accession>A0A5B7GPZ5</accession>
<name>A0A5B7GPZ5_PORTR</name>
<evidence type="ECO:0000256" key="1">
    <source>
        <dbReference type="SAM" id="MobiDB-lite"/>
    </source>
</evidence>